<evidence type="ECO:0000313" key="9">
    <source>
        <dbReference type="Proteomes" id="UP000260680"/>
    </source>
</evidence>
<dbReference type="OrthoDB" id="9812105at2"/>
<gene>
    <name evidence="8" type="ORF">DS742_18445</name>
    <name evidence="7" type="ORF">LAD12857_13180</name>
</gene>
<reference evidence="7 10" key="2">
    <citation type="journal article" date="2024" name="Int. J. Syst. Evol. Microbiol.">
        <title>Lacrimispora brassicae sp. nov. isolated from fermented cabbage, and proposal of Clostridium indicum Gundawar et al. 2019 and Clostridium methoxybenzovorans Mechichi et al. 1999 as heterotypic synonyms of Lacrimispora amygdalina (Parshina et al. 2003) Haas and Blanchard 2020 and Lacrimispora indolis (McClung and McCoy 1957) Haas and Blanchard 2020, respectively.</title>
        <authorList>
            <person name="Kobayashi H."/>
            <person name="Tanizawa Y."/>
            <person name="Sakamoto M."/>
            <person name="Ohkuma M."/>
            <person name="Tohno M."/>
        </authorList>
    </citation>
    <scope>NUCLEOTIDE SEQUENCE [LARGE SCALE GENOMIC DNA]</scope>
    <source>
        <strain evidence="7 10">DSM 12857</strain>
    </source>
</reference>
<evidence type="ECO:0000256" key="4">
    <source>
        <dbReference type="ARBA" id="ARBA00022643"/>
    </source>
</evidence>
<keyword evidence="5" id="KW-0560">Oxidoreductase</keyword>
<dbReference type="PANTHER" id="PTHR43673:SF2">
    <property type="entry name" value="NITROREDUCTASE"/>
    <property type="match status" value="1"/>
</dbReference>
<dbReference type="Pfam" id="PF00881">
    <property type="entry name" value="Nitroreductase"/>
    <property type="match status" value="2"/>
</dbReference>
<evidence type="ECO:0000256" key="3">
    <source>
        <dbReference type="ARBA" id="ARBA00022630"/>
    </source>
</evidence>
<evidence type="ECO:0000313" key="7">
    <source>
        <dbReference type="EMBL" id="GLB29395.1"/>
    </source>
</evidence>
<organism evidence="8 9">
    <name type="scientific">Lacrimispora amygdalina</name>
    <dbReference type="NCBI Taxonomy" id="253257"/>
    <lineage>
        <taxon>Bacteria</taxon>
        <taxon>Bacillati</taxon>
        <taxon>Bacillota</taxon>
        <taxon>Clostridia</taxon>
        <taxon>Lachnospirales</taxon>
        <taxon>Lachnospiraceae</taxon>
        <taxon>Lacrimispora</taxon>
    </lineage>
</organism>
<keyword evidence="3" id="KW-0285">Flavoprotein</keyword>
<reference evidence="8 9" key="1">
    <citation type="submission" date="2018-07" db="EMBL/GenBank/DDBJ databases">
        <title>New species, Clostridium PI-S10-A1B.</title>
        <authorList>
            <person name="Krishna G."/>
            <person name="Summeta K."/>
            <person name="Shikha S."/>
            <person name="Prabhu P.B."/>
            <person name="Suresh K."/>
        </authorList>
    </citation>
    <scope>NUCLEOTIDE SEQUENCE [LARGE SCALE GENOMIC DNA]</scope>
    <source>
        <strain evidence="8 9">PI-S10-A1B</strain>
    </source>
</reference>
<evidence type="ECO:0000313" key="8">
    <source>
        <dbReference type="EMBL" id="RFZ77431.1"/>
    </source>
</evidence>
<proteinExistence type="inferred from homology"/>
<comment type="cofactor">
    <cofactor evidence="1">
        <name>FMN</name>
        <dbReference type="ChEBI" id="CHEBI:58210"/>
    </cofactor>
</comment>
<accession>A0A3E2N967</accession>
<dbReference type="PANTHER" id="PTHR43673">
    <property type="entry name" value="NAD(P)H NITROREDUCTASE YDGI-RELATED"/>
    <property type="match status" value="1"/>
</dbReference>
<protein>
    <submittedName>
        <fullName evidence="8">Nitroreductase</fullName>
    </submittedName>
</protein>
<dbReference type="Proteomes" id="UP001419084">
    <property type="component" value="Unassembled WGS sequence"/>
</dbReference>
<dbReference type="Proteomes" id="UP000260680">
    <property type="component" value="Unassembled WGS sequence"/>
</dbReference>
<keyword evidence="4" id="KW-0288">FMN</keyword>
<comment type="caution">
    <text evidence="8">The sequence shown here is derived from an EMBL/GenBank/DDBJ whole genome shotgun (WGS) entry which is preliminary data.</text>
</comment>
<dbReference type="CDD" id="cd20609">
    <property type="entry name" value="nitroreductase"/>
    <property type="match status" value="1"/>
</dbReference>
<dbReference type="RefSeq" id="WP_117418443.1">
    <property type="nucleotide sequence ID" value="NZ_BRPJ01000025.1"/>
</dbReference>
<evidence type="ECO:0000256" key="2">
    <source>
        <dbReference type="ARBA" id="ARBA00007118"/>
    </source>
</evidence>
<evidence type="ECO:0000256" key="5">
    <source>
        <dbReference type="ARBA" id="ARBA00023002"/>
    </source>
</evidence>
<comment type="similarity">
    <text evidence="2">Belongs to the nitroreductase family.</text>
</comment>
<feature type="domain" description="Nitroreductase" evidence="6">
    <location>
        <begin position="68"/>
        <end position="146"/>
    </location>
</feature>
<name>A0A3E2N967_9FIRM</name>
<dbReference type="Gene3D" id="3.40.109.10">
    <property type="entry name" value="NADH Oxidase"/>
    <property type="match status" value="1"/>
</dbReference>
<dbReference type="EMBL" id="BRPJ01000025">
    <property type="protein sequence ID" value="GLB29395.1"/>
    <property type="molecule type" value="Genomic_DNA"/>
</dbReference>
<feature type="domain" description="Nitroreductase" evidence="6">
    <location>
        <begin position="7"/>
        <end position="60"/>
    </location>
</feature>
<dbReference type="SUPFAM" id="SSF55469">
    <property type="entry name" value="FMN-dependent nitroreductase-like"/>
    <property type="match status" value="1"/>
</dbReference>
<dbReference type="InterPro" id="IPR000415">
    <property type="entry name" value="Nitroreductase-like"/>
</dbReference>
<keyword evidence="10" id="KW-1185">Reference proteome</keyword>
<dbReference type="AlphaFoldDB" id="A0A3E2N967"/>
<evidence type="ECO:0000256" key="1">
    <source>
        <dbReference type="ARBA" id="ARBA00001917"/>
    </source>
</evidence>
<dbReference type="GO" id="GO:0016491">
    <property type="term" value="F:oxidoreductase activity"/>
    <property type="evidence" value="ECO:0007669"/>
    <property type="project" value="UniProtKB-KW"/>
</dbReference>
<dbReference type="InterPro" id="IPR029479">
    <property type="entry name" value="Nitroreductase"/>
</dbReference>
<evidence type="ECO:0000313" key="10">
    <source>
        <dbReference type="Proteomes" id="UP001419084"/>
    </source>
</evidence>
<evidence type="ECO:0000259" key="6">
    <source>
        <dbReference type="Pfam" id="PF00881"/>
    </source>
</evidence>
<sequence length="183" mass="20906">MNFSQLVKERYSVRKFSDRKIEPDKLKLILEAGQAAPTAVNYQPQRILVLDSGENLAKLKQCTPYHFHAPMALLICYDTKVSWKRSYDQEDMGPVDASIVTAQMMLQAAELGLGTTWVGHFDPTAIRESFHIPEAFIPVALLPLGYPREDSVPHPFHEKRYDLDHTVFHNSFPDTVINENENH</sequence>
<dbReference type="EMBL" id="QOHO01000062">
    <property type="protein sequence ID" value="RFZ77431.1"/>
    <property type="molecule type" value="Genomic_DNA"/>
</dbReference>